<keyword evidence="2" id="KW-0378">Hydrolase</keyword>
<protein>
    <submittedName>
        <fullName evidence="2">Zinc metalloprotease</fullName>
    </submittedName>
</protein>
<sequence length="242" mass="28398">MPSFQFGNTIIEYNLMNVSDTDTIKVSIEWIDGVSVIAPENTSIDKINNELKKKAPWIIDKLNAINEVLFPPEPKEFVSGEKFPYLGRTYRLKVSRGEDVKKATLSFYQGRFWAQVPAANEEEKMKEQLKYLFKHWYIQHGQAKVEERLSLYAEKMDVKPKLVKLKEQKMRWGTCTSDGAIYLNWKVIMAPMQIVDYLLVHELAHLKYPNHSKDFWRLVATILPDFEHRKEWLRVNGPTFCL</sequence>
<keyword evidence="2" id="KW-0482">Metalloprotease</keyword>
<dbReference type="InterPro" id="IPR002725">
    <property type="entry name" value="YgjP-like_metallopeptidase"/>
</dbReference>
<reference evidence="3" key="1">
    <citation type="submission" date="2017-08" db="EMBL/GenBank/DDBJ databases">
        <authorList>
            <person name="Huang Z."/>
        </authorList>
    </citation>
    <scope>NUCLEOTIDE SEQUENCE [LARGE SCALE GENOMIC DNA]</scope>
    <source>
        <strain evidence="3">SA5d-4</strain>
    </source>
</reference>
<comment type="caution">
    <text evidence="2">The sequence shown here is derived from an EMBL/GenBank/DDBJ whole genome shotgun (WGS) entry which is preliminary data.</text>
</comment>
<dbReference type="EMBL" id="NPIA01000001">
    <property type="protein sequence ID" value="OZM58355.1"/>
    <property type="molecule type" value="Genomic_DNA"/>
</dbReference>
<dbReference type="CDD" id="cd07344">
    <property type="entry name" value="M48_yhfN_like"/>
    <property type="match status" value="1"/>
</dbReference>
<keyword evidence="2" id="KW-0645">Protease</keyword>
<dbReference type="Proteomes" id="UP000217083">
    <property type="component" value="Unassembled WGS sequence"/>
</dbReference>
<dbReference type="GO" id="GO:0006508">
    <property type="term" value="P:proteolysis"/>
    <property type="evidence" value="ECO:0007669"/>
    <property type="project" value="UniProtKB-KW"/>
</dbReference>
<accession>A0A263BXA4</accession>
<evidence type="ECO:0000313" key="3">
    <source>
        <dbReference type="Proteomes" id="UP000217083"/>
    </source>
</evidence>
<dbReference type="InterPro" id="IPR053136">
    <property type="entry name" value="UTP_pyrophosphatase-like"/>
</dbReference>
<dbReference type="PANTHER" id="PTHR30399">
    <property type="entry name" value="UNCHARACTERIZED PROTEIN YGJP"/>
    <property type="match status" value="1"/>
</dbReference>
<evidence type="ECO:0000313" key="2">
    <source>
        <dbReference type="EMBL" id="OZM58355.1"/>
    </source>
</evidence>
<gene>
    <name evidence="2" type="ORF">CIB95_01940</name>
</gene>
<name>A0A263BXA4_9BACI</name>
<keyword evidence="3" id="KW-1185">Reference proteome</keyword>
<reference evidence="2 3" key="2">
    <citation type="submission" date="2017-09" db="EMBL/GenBank/DDBJ databases">
        <title>Bacillus patelloidae sp. nov., isolated from the intestinal tract of a marine limpet.</title>
        <authorList>
            <person name="Liu R."/>
            <person name="Dong C."/>
            <person name="Shao Z."/>
        </authorList>
    </citation>
    <scope>NUCLEOTIDE SEQUENCE [LARGE SCALE GENOMIC DNA]</scope>
    <source>
        <strain evidence="2 3">SA5d-4</strain>
    </source>
</reference>
<dbReference type="Gene3D" id="3.30.2010.10">
    <property type="entry name" value="Metalloproteases ('zincins'), catalytic domain"/>
    <property type="match status" value="1"/>
</dbReference>
<organism evidence="2 3">
    <name type="scientific">Lottiidibacillus patelloidae</name>
    <dbReference type="NCBI Taxonomy" id="2670334"/>
    <lineage>
        <taxon>Bacteria</taxon>
        <taxon>Bacillati</taxon>
        <taxon>Bacillota</taxon>
        <taxon>Bacilli</taxon>
        <taxon>Bacillales</taxon>
        <taxon>Bacillaceae</taxon>
        <taxon>Lottiidibacillus</taxon>
    </lineage>
</organism>
<dbReference type="RefSeq" id="WP_094921106.1">
    <property type="nucleotide sequence ID" value="NZ_NPIA01000001.1"/>
</dbReference>
<dbReference type="AlphaFoldDB" id="A0A263BXA4"/>
<dbReference type="Pfam" id="PF01863">
    <property type="entry name" value="YgjP-like"/>
    <property type="match status" value="1"/>
</dbReference>
<feature type="domain" description="YgjP-like metallopeptidase" evidence="1">
    <location>
        <begin position="23"/>
        <end position="234"/>
    </location>
</feature>
<dbReference type="PANTHER" id="PTHR30399:SF1">
    <property type="entry name" value="UTP PYROPHOSPHATASE"/>
    <property type="match status" value="1"/>
</dbReference>
<evidence type="ECO:0000259" key="1">
    <source>
        <dbReference type="Pfam" id="PF01863"/>
    </source>
</evidence>
<proteinExistence type="predicted"/>
<dbReference type="GO" id="GO:0008237">
    <property type="term" value="F:metallopeptidase activity"/>
    <property type="evidence" value="ECO:0007669"/>
    <property type="project" value="UniProtKB-KW"/>
</dbReference>